<keyword evidence="1" id="KW-0472">Membrane</keyword>
<name>A0A8H3TP26_9TREE</name>
<gene>
    <name evidence="3" type="ORF">NliqN6_0708</name>
</gene>
<evidence type="ECO:0000256" key="1">
    <source>
        <dbReference type="SAM" id="Phobius"/>
    </source>
</evidence>
<keyword evidence="4" id="KW-1185">Reference proteome</keyword>
<feature type="transmembrane region" description="Helical" evidence="1">
    <location>
        <begin position="6"/>
        <end position="22"/>
    </location>
</feature>
<dbReference type="SMART" id="SM00546">
    <property type="entry name" value="CUE"/>
    <property type="match status" value="1"/>
</dbReference>
<evidence type="ECO:0000313" key="4">
    <source>
        <dbReference type="Proteomes" id="UP000620104"/>
    </source>
</evidence>
<dbReference type="Pfam" id="PF02845">
    <property type="entry name" value="CUE"/>
    <property type="match status" value="1"/>
</dbReference>
<dbReference type="GO" id="GO:0043130">
    <property type="term" value="F:ubiquitin binding"/>
    <property type="evidence" value="ECO:0007669"/>
    <property type="project" value="InterPro"/>
</dbReference>
<dbReference type="InterPro" id="IPR003892">
    <property type="entry name" value="CUE"/>
</dbReference>
<dbReference type="PROSITE" id="PS51140">
    <property type="entry name" value="CUE"/>
    <property type="match status" value="1"/>
</dbReference>
<proteinExistence type="predicted"/>
<feature type="domain" description="CUE" evidence="2">
    <location>
        <begin position="47"/>
        <end position="89"/>
    </location>
</feature>
<dbReference type="CDD" id="cd14424">
    <property type="entry name" value="CUE_Cue1p_like"/>
    <property type="match status" value="1"/>
</dbReference>
<comment type="caution">
    <text evidence="3">The sequence shown here is derived from an EMBL/GenBank/DDBJ whole genome shotgun (WGS) entry which is preliminary data.</text>
</comment>
<dbReference type="AlphaFoldDB" id="A0A8H3TP26"/>
<sequence>MEELPGIIIAIVVIFFVARYLSGSKQKNVPIAVGSDGAPTDGPLRGVSSSMIQTVHSAFPHIHHKAIAYSLSKTKSVQSTSETILEQGFLPDPPASFPVHPYIASLAPPALPITTAPSAAPSTKHQSLIERYNLTAAVRAQEKGKGRAIDDEMSETVQSKVWNADKSAREKTLQDRKAKMILEARQRMLEKQAVQKAKQAQL</sequence>
<dbReference type="Gene3D" id="1.10.8.10">
    <property type="entry name" value="DNA helicase RuvA subunit, C-terminal domain"/>
    <property type="match status" value="1"/>
</dbReference>
<organism evidence="3 4">
    <name type="scientific">Naganishia liquefaciens</name>
    <dbReference type="NCBI Taxonomy" id="104408"/>
    <lineage>
        <taxon>Eukaryota</taxon>
        <taxon>Fungi</taxon>
        <taxon>Dikarya</taxon>
        <taxon>Basidiomycota</taxon>
        <taxon>Agaricomycotina</taxon>
        <taxon>Tremellomycetes</taxon>
        <taxon>Filobasidiales</taxon>
        <taxon>Filobasidiaceae</taxon>
        <taxon>Naganishia</taxon>
    </lineage>
</organism>
<keyword evidence="1" id="KW-0812">Transmembrane</keyword>
<dbReference type="Proteomes" id="UP000620104">
    <property type="component" value="Unassembled WGS sequence"/>
</dbReference>
<dbReference type="EMBL" id="BLZA01000007">
    <property type="protein sequence ID" value="GHJ84306.1"/>
    <property type="molecule type" value="Genomic_DNA"/>
</dbReference>
<evidence type="ECO:0000313" key="3">
    <source>
        <dbReference type="EMBL" id="GHJ84306.1"/>
    </source>
</evidence>
<evidence type="ECO:0000259" key="2">
    <source>
        <dbReference type="PROSITE" id="PS51140"/>
    </source>
</evidence>
<dbReference type="OrthoDB" id="3824970at2759"/>
<keyword evidence="1" id="KW-1133">Transmembrane helix</keyword>
<accession>A0A8H3TP26</accession>
<protein>
    <recommendedName>
        <fullName evidence="2">CUE domain-containing protein</fullName>
    </recommendedName>
</protein>
<reference evidence="3" key="1">
    <citation type="submission" date="2020-07" db="EMBL/GenBank/DDBJ databases">
        <title>Draft Genome Sequence of a Deep-Sea Yeast, Naganishia (Cryptococcus) liquefaciens strain N6.</title>
        <authorList>
            <person name="Han Y.W."/>
            <person name="Kajitani R."/>
            <person name="Morimoto H."/>
            <person name="Parhat M."/>
            <person name="Tsubouchi H."/>
            <person name="Bakenova O."/>
            <person name="Ogata M."/>
            <person name="Argunhan B."/>
            <person name="Aoki R."/>
            <person name="Kajiwara S."/>
            <person name="Itoh T."/>
            <person name="Iwasaki H."/>
        </authorList>
    </citation>
    <scope>NUCLEOTIDE SEQUENCE</scope>
    <source>
        <strain evidence="3">N6</strain>
    </source>
</reference>